<organism evidence="1 2">
    <name type="scientific">Rathayibacter tritici</name>
    <dbReference type="NCBI Taxonomy" id="33888"/>
    <lineage>
        <taxon>Bacteria</taxon>
        <taxon>Bacillati</taxon>
        <taxon>Actinomycetota</taxon>
        <taxon>Actinomycetes</taxon>
        <taxon>Micrococcales</taxon>
        <taxon>Microbacteriaceae</taxon>
        <taxon>Rathayibacter</taxon>
    </lineage>
</organism>
<dbReference type="SUPFAM" id="SSF55729">
    <property type="entry name" value="Acyl-CoA N-acyltransferases (Nat)"/>
    <property type="match status" value="1"/>
</dbReference>
<evidence type="ECO:0000313" key="2">
    <source>
        <dbReference type="Proteomes" id="UP000077071"/>
    </source>
</evidence>
<dbReference type="PANTHER" id="PTHR43610:SF1">
    <property type="entry name" value="N-ACETYLTRANSFERASE DOMAIN-CONTAINING PROTEIN"/>
    <property type="match status" value="1"/>
</dbReference>
<dbReference type="GO" id="GO:0016740">
    <property type="term" value="F:transferase activity"/>
    <property type="evidence" value="ECO:0007669"/>
    <property type="project" value="UniProtKB-KW"/>
</dbReference>
<dbReference type="Gene3D" id="3.40.630.30">
    <property type="match status" value="1"/>
</dbReference>
<protein>
    <submittedName>
        <fullName evidence="1">Acetyltransferase</fullName>
    </submittedName>
</protein>
<keyword evidence="1" id="KW-0808">Transferase</keyword>
<gene>
    <name evidence="1" type="ORF">A6122_0218</name>
</gene>
<dbReference type="KEGG" id="rtn:A6122_0218"/>
<dbReference type="PANTHER" id="PTHR43610">
    <property type="entry name" value="BLL6696 PROTEIN"/>
    <property type="match status" value="1"/>
</dbReference>
<dbReference type="STRING" id="33888.A6122_0218"/>
<dbReference type="Proteomes" id="UP000077071">
    <property type="component" value="Chromosome"/>
</dbReference>
<dbReference type="AlphaFoldDB" id="A0A160KPP7"/>
<keyword evidence="2" id="KW-1185">Reference proteome</keyword>
<reference evidence="1 2" key="1">
    <citation type="submission" date="2016-05" db="EMBL/GenBank/DDBJ databases">
        <title>Complete genome sequence of Rathayibacter tritici NCPPB 1953.</title>
        <authorList>
            <person name="Park J."/>
            <person name="Lee H.-H."/>
            <person name="Lee S.-W."/>
            <person name="Seo Y.-S."/>
        </authorList>
    </citation>
    <scope>NUCLEOTIDE SEQUENCE [LARGE SCALE GENOMIC DNA]</scope>
    <source>
        <strain evidence="1 2">NCPPB 1953</strain>
    </source>
</reference>
<name>A0A160KPP7_9MICO</name>
<dbReference type="InterPro" id="IPR016181">
    <property type="entry name" value="Acyl_CoA_acyltransferase"/>
</dbReference>
<evidence type="ECO:0000313" key="1">
    <source>
        <dbReference type="EMBL" id="AND15382.1"/>
    </source>
</evidence>
<dbReference type="PATRIC" id="fig|33888.3.peg.254"/>
<sequence length="62" mass="6925">MKVQADTANARPRAVILRLGALFEGVLRHDQRRADGSWRDTAVHSILAPEARTTRGEQAQCR</sequence>
<dbReference type="EMBL" id="CP015515">
    <property type="protein sequence ID" value="AND15382.1"/>
    <property type="molecule type" value="Genomic_DNA"/>
</dbReference>
<accession>A0A160KPP7</accession>
<dbReference type="RefSeq" id="WP_068250572.1">
    <property type="nucleotide sequence ID" value="NZ_PSWT01000011.1"/>
</dbReference>
<proteinExistence type="predicted"/>